<evidence type="ECO:0000256" key="2">
    <source>
        <dbReference type="SAM" id="Phobius"/>
    </source>
</evidence>
<gene>
    <name evidence="3" type="ordered locus">Clole_1724</name>
</gene>
<keyword evidence="2" id="KW-1133">Transmembrane helix</keyword>
<evidence type="ECO:0008006" key="5">
    <source>
        <dbReference type="Google" id="ProtNLM"/>
    </source>
</evidence>
<organism evidence="3 4">
    <name type="scientific">Cellulosilyticum lentocellum (strain ATCC 49066 / DSM 5427 / NCIMB 11756 / RHM5)</name>
    <name type="common">Clostridium lentocellum</name>
    <dbReference type="NCBI Taxonomy" id="642492"/>
    <lineage>
        <taxon>Bacteria</taxon>
        <taxon>Bacillati</taxon>
        <taxon>Bacillota</taxon>
        <taxon>Clostridia</taxon>
        <taxon>Lachnospirales</taxon>
        <taxon>Cellulosilyticaceae</taxon>
        <taxon>Cellulosilyticum</taxon>
    </lineage>
</organism>
<sequence length="228" mass="25422">MKARVKGINLLPNEYIIAEKIRFYQMIASLVLLVEVVGFVNFIVIPPKREVKETQQLLLQKQEELSSSRYAGVNKTLNDLEVAKTDMQKWLNKYSSLKQEGYINGKLFDEFVTRLPEGVNITSFNIDVPAPAADGSSEKTIVIECRSNELQESINYVTILETLYPSDSITHDITYDKQEHKYKGIITIKIKIAAIQPVATPAAEGALTEEGTTPATAEATPNSEEANN</sequence>
<accession>F2JMD0</accession>
<evidence type="ECO:0000313" key="3">
    <source>
        <dbReference type="EMBL" id="ADZ83448.1"/>
    </source>
</evidence>
<dbReference type="STRING" id="642492.Clole_1724"/>
<proteinExistence type="predicted"/>
<keyword evidence="2" id="KW-0812">Transmembrane</keyword>
<dbReference type="KEGG" id="cle:Clole_1724"/>
<dbReference type="RefSeq" id="WP_013656745.1">
    <property type="nucleotide sequence ID" value="NC_015275.1"/>
</dbReference>
<name>F2JMD0_CELLD</name>
<feature type="region of interest" description="Disordered" evidence="1">
    <location>
        <begin position="203"/>
        <end position="228"/>
    </location>
</feature>
<dbReference type="AlphaFoldDB" id="F2JMD0"/>
<keyword evidence="4" id="KW-1185">Reference proteome</keyword>
<dbReference type="Proteomes" id="UP000008467">
    <property type="component" value="Chromosome"/>
</dbReference>
<dbReference type="HOGENOM" id="CLU_1213035_0_0_9"/>
<feature type="transmembrane region" description="Helical" evidence="2">
    <location>
        <begin position="21"/>
        <end position="45"/>
    </location>
</feature>
<evidence type="ECO:0000313" key="4">
    <source>
        <dbReference type="Proteomes" id="UP000008467"/>
    </source>
</evidence>
<dbReference type="EMBL" id="CP002582">
    <property type="protein sequence ID" value="ADZ83448.1"/>
    <property type="molecule type" value="Genomic_DNA"/>
</dbReference>
<protein>
    <recommendedName>
        <fullName evidence="5">Fimbrial assembly family protein</fullName>
    </recommendedName>
</protein>
<evidence type="ECO:0000256" key="1">
    <source>
        <dbReference type="SAM" id="MobiDB-lite"/>
    </source>
</evidence>
<reference evidence="3 4" key="1">
    <citation type="journal article" date="2011" name="J. Bacteriol.">
        <title>Complete genome sequence of the cellulose-degrading bacterium Cellulosilyticum lentocellum.</title>
        <authorList>
            <consortium name="US DOE Joint Genome Institute"/>
            <person name="Miller D.A."/>
            <person name="Suen G."/>
            <person name="Bruce D."/>
            <person name="Copeland A."/>
            <person name="Cheng J.F."/>
            <person name="Detter C."/>
            <person name="Goodwin L.A."/>
            <person name="Han C.S."/>
            <person name="Hauser L.J."/>
            <person name="Land M.L."/>
            <person name="Lapidus A."/>
            <person name="Lucas S."/>
            <person name="Meincke L."/>
            <person name="Pitluck S."/>
            <person name="Tapia R."/>
            <person name="Teshima H."/>
            <person name="Woyke T."/>
            <person name="Fox B.G."/>
            <person name="Angert E.R."/>
            <person name="Currie C.R."/>
        </authorList>
    </citation>
    <scope>NUCLEOTIDE SEQUENCE [LARGE SCALE GENOMIC DNA]</scope>
    <source>
        <strain evidence="4">ATCC 49066 / DSM 5427 / NCIMB 11756 / RHM5</strain>
    </source>
</reference>
<keyword evidence="2" id="KW-0472">Membrane</keyword>